<evidence type="ECO:0000256" key="2">
    <source>
        <dbReference type="ARBA" id="ARBA00023015"/>
    </source>
</evidence>
<dbReference type="PANTHER" id="PTHR48019">
    <property type="entry name" value="SERUM RESPONSE FACTOR HOMOLOG"/>
    <property type="match status" value="1"/>
</dbReference>
<evidence type="ECO:0000256" key="4">
    <source>
        <dbReference type="ARBA" id="ARBA00023163"/>
    </source>
</evidence>
<dbReference type="GO" id="GO:0050793">
    <property type="term" value="P:regulation of developmental process"/>
    <property type="evidence" value="ECO:0007669"/>
    <property type="project" value="UniProtKB-ARBA"/>
</dbReference>
<feature type="domain" description="MADS-box" evidence="6">
    <location>
        <begin position="2"/>
        <end position="62"/>
    </location>
</feature>
<dbReference type="SUPFAM" id="SSF55455">
    <property type="entry name" value="SRF-like"/>
    <property type="match status" value="1"/>
</dbReference>
<dbReference type="EMBL" id="CM008050">
    <property type="protein sequence ID" value="PVH39295.1"/>
    <property type="molecule type" value="Genomic_DNA"/>
</dbReference>
<evidence type="ECO:0000313" key="7">
    <source>
        <dbReference type="EMBL" id="PVH39295.1"/>
    </source>
</evidence>
<keyword evidence="3" id="KW-0238">DNA-binding</keyword>
<evidence type="ECO:0000256" key="3">
    <source>
        <dbReference type="ARBA" id="ARBA00023125"/>
    </source>
</evidence>
<keyword evidence="2" id="KW-0805">Transcription regulation</keyword>
<protein>
    <recommendedName>
        <fullName evidence="6">MADS-box domain-containing protein</fullName>
    </recommendedName>
</protein>
<evidence type="ECO:0000256" key="1">
    <source>
        <dbReference type="ARBA" id="ARBA00004123"/>
    </source>
</evidence>
<dbReference type="AlphaFoldDB" id="A0A2T8INP3"/>
<dbReference type="GO" id="GO:0005634">
    <property type="term" value="C:nucleus"/>
    <property type="evidence" value="ECO:0007669"/>
    <property type="project" value="UniProtKB-SubCell"/>
</dbReference>
<dbReference type="InterPro" id="IPR002100">
    <property type="entry name" value="TF_MADSbox"/>
</dbReference>
<dbReference type="FunFam" id="3.40.1810.10:FF:000008">
    <property type="entry name" value="MADS-box transcription factor 1"/>
    <property type="match status" value="1"/>
</dbReference>
<dbReference type="SMART" id="SM00432">
    <property type="entry name" value="MADS"/>
    <property type="match status" value="1"/>
</dbReference>
<keyword evidence="5" id="KW-0539">Nucleus</keyword>
<evidence type="ECO:0000259" key="6">
    <source>
        <dbReference type="PROSITE" id="PS50066"/>
    </source>
</evidence>
<sequence>MAPRGRVQLRRFQDRLSRQVRFFKRRTGLFKKAFELSLLCDAEVVLLVFSPAGKLYEYSSSASIEHTYDGYQQFARARRNVNEASQNRNNVKSQYGFSNP</sequence>
<dbReference type="InterPro" id="IPR036879">
    <property type="entry name" value="TF_MADSbox_sf"/>
</dbReference>
<reference evidence="7" key="1">
    <citation type="submission" date="2018-04" db="EMBL/GenBank/DDBJ databases">
        <title>WGS assembly of Panicum hallii.</title>
        <authorList>
            <person name="Lovell J."/>
            <person name="Jenkins J."/>
            <person name="Lowry D."/>
            <person name="Mamidi S."/>
            <person name="Sreedasyam A."/>
            <person name="Weng X."/>
            <person name="Barry K."/>
            <person name="Bonette J."/>
            <person name="Campitelli B."/>
            <person name="Daum C."/>
            <person name="Gordon S."/>
            <person name="Gould B."/>
            <person name="Lipzen A."/>
            <person name="Macqueen A."/>
            <person name="Palacio-Mejia J."/>
            <person name="Plott C."/>
            <person name="Shakirov E."/>
            <person name="Shu S."/>
            <person name="Yoshinaga Y."/>
            <person name="Zane M."/>
            <person name="Rokhsar D."/>
            <person name="Grimwood J."/>
            <person name="Schmutz J."/>
            <person name="Juenger T."/>
        </authorList>
    </citation>
    <scope>NUCLEOTIDE SEQUENCE [LARGE SCALE GENOMIC DNA]</scope>
    <source>
        <strain evidence="7">FIL2</strain>
    </source>
</reference>
<evidence type="ECO:0000256" key="5">
    <source>
        <dbReference type="ARBA" id="ARBA00023242"/>
    </source>
</evidence>
<accession>A0A2T8INP3</accession>
<name>A0A2T8INP3_9POAL</name>
<proteinExistence type="predicted"/>
<dbReference type="Gramene" id="PVH39295">
    <property type="protein sequence ID" value="PVH39295"/>
    <property type="gene ID" value="PAHAL_5G472300"/>
</dbReference>
<dbReference type="Pfam" id="PF00319">
    <property type="entry name" value="SRF-TF"/>
    <property type="match status" value="1"/>
</dbReference>
<dbReference type="GO" id="GO:0046983">
    <property type="term" value="F:protein dimerization activity"/>
    <property type="evidence" value="ECO:0007669"/>
    <property type="project" value="InterPro"/>
</dbReference>
<keyword evidence="4" id="KW-0804">Transcription</keyword>
<organism evidence="7">
    <name type="scientific">Panicum hallii</name>
    <dbReference type="NCBI Taxonomy" id="206008"/>
    <lineage>
        <taxon>Eukaryota</taxon>
        <taxon>Viridiplantae</taxon>
        <taxon>Streptophyta</taxon>
        <taxon>Embryophyta</taxon>
        <taxon>Tracheophyta</taxon>
        <taxon>Spermatophyta</taxon>
        <taxon>Magnoliopsida</taxon>
        <taxon>Liliopsida</taxon>
        <taxon>Poales</taxon>
        <taxon>Poaceae</taxon>
        <taxon>PACMAD clade</taxon>
        <taxon>Panicoideae</taxon>
        <taxon>Panicodae</taxon>
        <taxon>Paniceae</taxon>
        <taxon>Panicinae</taxon>
        <taxon>Panicum</taxon>
        <taxon>Panicum sect. Panicum</taxon>
    </lineage>
</organism>
<gene>
    <name evidence="7" type="ORF">PAHAL_5G472300</name>
</gene>
<dbReference type="InterPro" id="IPR050142">
    <property type="entry name" value="MADS-box/MEF2_TF"/>
</dbReference>
<dbReference type="PRINTS" id="PR00404">
    <property type="entry name" value="MADSDOMAIN"/>
</dbReference>
<dbReference type="Gene3D" id="3.40.1810.10">
    <property type="entry name" value="Transcription factor, MADS-box"/>
    <property type="match status" value="1"/>
</dbReference>
<comment type="subcellular location">
    <subcellularLocation>
        <location evidence="1">Nucleus</location>
    </subcellularLocation>
</comment>
<dbReference type="Proteomes" id="UP000243499">
    <property type="component" value="Chromosome 5"/>
</dbReference>
<dbReference type="GO" id="GO:0003677">
    <property type="term" value="F:DNA binding"/>
    <property type="evidence" value="ECO:0007669"/>
    <property type="project" value="UniProtKB-KW"/>
</dbReference>
<dbReference type="PROSITE" id="PS50066">
    <property type="entry name" value="MADS_BOX_2"/>
    <property type="match status" value="1"/>
</dbReference>